<keyword evidence="4" id="KW-1185">Reference proteome</keyword>
<evidence type="ECO:0000259" key="2">
    <source>
        <dbReference type="Pfam" id="PF01425"/>
    </source>
</evidence>
<dbReference type="InterPro" id="IPR036928">
    <property type="entry name" value="AS_sf"/>
</dbReference>
<dbReference type="PANTHER" id="PTHR11895:SF176">
    <property type="entry name" value="AMIDASE AMID-RELATED"/>
    <property type="match status" value="1"/>
</dbReference>
<organism evidence="3 4">
    <name type="scientific">Pycnococcus provasolii</name>
    <dbReference type="NCBI Taxonomy" id="41880"/>
    <lineage>
        <taxon>Eukaryota</taxon>
        <taxon>Viridiplantae</taxon>
        <taxon>Chlorophyta</taxon>
        <taxon>Pseudoscourfieldiophyceae</taxon>
        <taxon>Pseudoscourfieldiales</taxon>
        <taxon>Pycnococcaceae</taxon>
        <taxon>Pycnococcus</taxon>
    </lineage>
</organism>
<dbReference type="EMBL" id="BNJQ01000012">
    <property type="protein sequence ID" value="GHP06369.1"/>
    <property type="molecule type" value="Genomic_DNA"/>
</dbReference>
<proteinExistence type="inferred from homology"/>
<dbReference type="AlphaFoldDB" id="A0A830HME7"/>
<dbReference type="Proteomes" id="UP000660262">
    <property type="component" value="Unassembled WGS sequence"/>
</dbReference>
<feature type="domain" description="Amidase" evidence="2">
    <location>
        <begin position="40"/>
        <end position="468"/>
    </location>
</feature>
<reference evidence="3" key="1">
    <citation type="submission" date="2020-10" db="EMBL/GenBank/DDBJ databases">
        <title>Unveiling of a novel bifunctional photoreceptor, Dualchrome1, isolated from a cosmopolitan green alga.</title>
        <authorList>
            <person name="Suzuki S."/>
            <person name="Kawachi M."/>
        </authorList>
    </citation>
    <scope>NUCLEOTIDE SEQUENCE</scope>
    <source>
        <strain evidence="3">NIES 2893</strain>
    </source>
</reference>
<comment type="caution">
    <text evidence="3">The sequence shown here is derived from an EMBL/GenBank/DDBJ whole genome shotgun (WGS) entry which is preliminary data.</text>
</comment>
<evidence type="ECO:0000313" key="4">
    <source>
        <dbReference type="Proteomes" id="UP000660262"/>
    </source>
</evidence>
<evidence type="ECO:0000256" key="1">
    <source>
        <dbReference type="ARBA" id="ARBA00009199"/>
    </source>
</evidence>
<dbReference type="SUPFAM" id="SSF75304">
    <property type="entry name" value="Amidase signature (AS) enzymes"/>
    <property type="match status" value="1"/>
</dbReference>
<dbReference type="InterPro" id="IPR023631">
    <property type="entry name" value="Amidase_dom"/>
</dbReference>
<dbReference type="InterPro" id="IPR020556">
    <property type="entry name" value="Amidase_CS"/>
</dbReference>
<name>A0A830HME7_9CHLO</name>
<accession>A0A830HME7</accession>
<sequence length="481" mass="51045">MSTSNPTHHLRRAKVHWRARARVHRCGSTMTTYASIADNLEACRQAYANSTNAQKAFTVPLFDEAAQHAERLDATPATRPAPALWGVPIAVKDIFDMHGHRTFNGRQSTRTVEPAESDAAVVSAIRRAGAVIVGRTHQTEMAFSATGYNPHYPQPHSPFGKGLMPGGSSSGSAVAVAEGAATVALGTDTGGSIRVPAAWCGVVGFKPTSGLISLEGVVPLAPSLDTCGFFARNVADCARMLSVCAPHLDTAEGTMKPTPRDVWDSESKSWAIPSPQNLRIACLEGTLTNDMDAPTEASYRAALDAMRGAGMSVEPLELPFFDEIMEAMRVIFYVEGAHSNLAIARDAEELAQVDETVRLRIVDGSAIPATEYVTALRTRARLQTAMSELTANVDAIVLPSVPVAPPDVAKCESDPNAMATAARMSSRNTRLSNVLNVPAISLPCHKVGAEFPAGLTVMGRTRGDGALLARATAIERVLLAL</sequence>
<dbReference type="OrthoDB" id="421993at2759"/>
<evidence type="ECO:0000313" key="3">
    <source>
        <dbReference type="EMBL" id="GHP06369.1"/>
    </source>
</evidence>
<dbReference type="InterPro" id="IPR000120">
    <property type="entry name" value="Amidase"/>
</dbReference>
<gene>
    <name evidence="3" type="ORF">PPROV_000511400</name>
</gene>
<dbReference type="PROSITE" id="PS00571">
    <property type="entry name" value="AMIDASES"/>
    <property type="match status" value="1"/>
</dbReference>
<dbReference type="PANTHER" id="PTHR11895">
    <property type="entry name" value="TRANSAMIDASE"/>
    <property type="match status" value="1"/>
</dbReference>
<dbReference type="Pfam" id="PF01425">
    <property type="entry name" value="Amidase"/>
    <property type="match status" value="1"/>
</dbReference>
<dbReference type="GO" id="GO:0003824">
    <property type="term" value="F:catalytic activity"/>
    <property type="evidence" value="ECO:0007669"/>
    <property type="project" value="InterPro"/>
</dbReference>
<protein>
    <recommendedName>
        <fullName evidence="2">Amidase domain-containing protein</fullName>
    </recommendedName>
</protein>
<dbReference type="Gene3D" id="3.90.1300.10">
    <property type="entry name" value="Amidase signature (AS) domain"/>
    <property type="match status" value="1"/>
</dbReference>
<comment type="similarity">
    <text evidence="1">Belongs to the amidase family.</text>
</comment>